<gene>
    <name evidence="9" type="primary">PARPA_10745.1 scaffold 41684</name>
</gene>
<dbReference type="SUPFAM" id="SSF55008">
    <property type="entry name" value="HMA, heavy metal-associated domain"/>
    <property type="match status" value="1"/>
</dbReference>
<keyword evidence="1" id="KW-0813">Transport</keyword>
<dbReference type="GO" id="GO:0046872">
    <property type="term" value="F:metal ion binding"/>
    <property type="evidence" value="ECO:0007669"/>
    <property type="project" value="UniProtKB-KW"/>
</dbReference>
<evidence type="ECO:0000313" key="10">
    <source>
        <dbReference type="Proteomes" id="UP000054107"/>
    </source>
</evidence>
<evidence type="ECO:0000259" key="8">
    <source>
        <dbReference type="PROSITE" id="PS50846"/>
    </source>
</evidence>
<feature type="domain" description="HMA" evidence="8">
    <location>
        <begin position="1"/>
        <end position="66"/>
    </location>
</feature>
<sequence length="77" mass="8425">MPKYTFTVVMTCSGCSNAVIKAVNRIDGVKHVDANLETQEVVVDTEEKVGRDTVLEAIKKTGKVVKDEESNGQKVKD</sequence>
<name>A0A0B7NNJ4_9FUNG</name>
<protein>
    <recommendedName>
        <fullName evidence="8">HMA domain-containing protein</fullName>
    </recommendedName>
</protein>
<evidence type="ECO:0000256" key="5">
    <source>
        <dbReference type="ARBA" id="ARBA00023065"/>
    </source>
</evidence>
<keyword evidence="2" id="KW-0479">Metal-binding</keyword>
<proteinExistence type="inferred from homology"/>
<dbReference type="STRING" id="35722.A0A0B7NNJ4"/>
<evidence type="ECO:0000256" key="6">
    <source>
        <dbReference type="ARBA" id="ARBA00023186"/>
    </source>
</evidence>
<evidence type="ECO:0000313" key="9">
    <source>
        <dbReference type="EMBL" id="CEP16479.1"/>
    </source>
</evidence>
<dbReference type="Proteomes" id="UP000054107">
    <property type="component" value="Unassembled WGS sequence"/>
</dbReference>
<dbReference type="Gene3D" id="3.30.70.100">
    <property type="match status" value="1"/>
</dbReference>
<evidence type="ECO:0000256" key="7">
    <source>
        <dbReference type="ARBA" id="ARBA00038171"/>
    </source>
</evidence>
<keyword evidence="4" id="KW-0186">Copper</keyword>
<dbReference type="AlphaFoldDB" id="A0A0B7NNJ4"/>
<keyword evidence="5" id="KW-0406">Ion transport</keyword>
<keyword evidence="10" id="KW-1185">Reference proteome</keyword>
<dbReference type="InterPro" id="IPR006121">
    <property type="entry name" value="HMA_dom"/>
</dbReference>
<dbReference type="OrthoDB" id="689350at2759"/>
<accession>A0A0B7NNJ4</accession>
<dbReference type="PANTHER" id="PTHR46365:SF1">
    <property type="entry name" value="COPPER TRANSPORT PROTEIN ATOX1"/>
    <property type="match status" value="1"/>
</dbReference>
<keyword evidence="3" id="KW-0187">Copper transport</keyword>
<evidence type="ECO:0000256" key="4">
    <source>
        <dbReference type="ARBA" id="ARBA00023008"/>
    </source>
</evidence>
<dbReference type="GO" id="GO:0006825">
    <property type="term" value="P:copper ion transport"/>
    <property type="evidence" value="ECO:0007669"/>
    <property type="project" value="UniProtKB-KW"/>
</dbReference>
<dbReference type="EMBL" id="LN733169">
    <property type="protein sequence ID" value="CEP16479.1"/>
    <property type="molecule type" value="Genomic_DNA"/>
</dbReference>
<evidence type="ECO:0000256" key="3">
    <source>
        <dbReference type="ARBA" id="ARBA00022796"/>
    </source>
</evidence>
<evidence type="ECO:0000256" key="1">
    <source>
        <dbReference type="ARBA" id="ARBA00022448"/>
    </source>
</evidence>
<reference evidence="9 10" key="1">
    <citation type="submission" date="2014-09" db="EMBL/GenBank/DDBJ databases">
        <authorList>
            <person name="Ellenberger Sabrina"/>
        </authorList>
    </citation>
    <scope>NUCLEOTIDE SEQUENCE [LARGE SCALE GENOMIC DNA]</scope>
    <source>
        <strain evidence="9 10">CBS 412.66</strain>
    </source>
</reference>
<dbReference type="GO" id="GO:0016531">
    <property type="term" value="F:copper chaperone activity"/>
    <property type="evidence" value="ECO:0007669"/>
    <property type="project" value="TreeGrafter"/>
</dbReference>
<evidence type="ECO:0000256" key="2">
    <source>
        <dbReference type="ARBA" id="ARBA00022723"/>
    </source>
</evidence>
<dbReference type="InterPro" id="IPR051881">
    <property type="entry name" value="Copper_transport_ATOX1-like"/>
</dbReference>
<dbReference type="CDD" id="cd00371">
    <property type="entry name" value="HMA"/>
    <property type="match status" value="1"/>
</dbReference>
<organism evidence="9 10">
    <name type="scientific">Parasitella parasitica</name>
    <dbReference type="NCBI Taxonomy" id="35722"/>
    <lineage>
        <taxon>Eukaryota</taxon>
        <taxon>Fungi</taxon>
        <taxon>Fungi incertae sedis</taxon>
        <taxon>Mucoromycota</taxon>
        <taxon>Mucoromycotina</taxon>
        <taxon>Mucoromycetes</taxon>
        <taxon>Mucorales</taxon>
        <taxon>Mucorineae</taxon>
        <taxon>Mucoraceae</taxon>
        <taxon>Parasitella</taxon>
    </lineage>
</organism>
<dbReference type="PANTHER" id="PTHR46365">
    <property type="entry name" value="COPPER TRANSPORT PROTEIN ATOX1"/>
    <property type="match status" value="1"/>
</dbReference>
<dbReference type="PROSITE" id="PS50846">
    <property type="entry name" value="HMA_2"/>
    <property type="match status" value="1"/>
</dbReference>
<dbReference type="InterPro" id="IPR036163">
    <property type="entry name" value="HMA_dom_sf"/>
</dbReference>
<keyword evidence="6" id="KW-0143">Chaperone</keyword>
<dbReference type="GO" id="GO:0005829">
    <property type="term" value="C:cytosol"/>
    <property type="evidence" value="ECO:0007669"/>
    <property type="project" value="TreeGrafter"/>
</dbReference>
<dbReference type="Pfam" id="PF00403">
    <property type="entry name" value="HMA"/>
    <property type="match status" value="1"/>
</dbReference>
<comment type="similarity">
    <text evidence="7">Belongs to the ATX1 family.</text>
</comment>